<evidence type="ECO:0000313" key="7">
    <source>
        <dbReference type="EMBL" id="KAL2833025.1"/>
    </source>
</evidence>
<dbReference type="PANTHER" id="PTHR13475:SF3">
    <property type="entry name" value="NEUGRIN"/>
    <property type="match status" value="1"/>
</dbReference>
<feature type="compositionally biased region" description="Polar residues" evidence="6">
    <location>
        <begin position="53"/>
        <end position="100"/>
    </location>
</feature>
<evidence type="ECO:0000313" key="8">
    <source>
        <dbReference type="Proteomes" id="UP001610335"/>
    </source>
</evidence>
<feature type="region of interest" description="Disordered" evidence="6">
    <location>
        <begin position="40"/>
        <end position="148"/>
    </location>
</feature>
<reference evidence="7 8" key="1">
    <citation type="submission" date="2024-07" db="EMBL/GenBank/DDBJ databases">
        <title>Section-level genome sequencing and comparative genomics of Aspergillus sections Usti and Cavernicolus.</title>
        <authorList>
            <consortium name="Lawrence Berkeley National Laboratory"/>
            <person name="Nybo J.L."/>
            <person name="Vesth T.C."/>
            <person name="Theobald S."/>
            <person name="Frisvad J.C."/>
            <person name="Larsen T.O."/>
            <person name="Kjaerboelling I."/>
            <person name="Rothschild-Mancinelli K."/>
            <person name="Lyhne E.K."/>
            <person name="Kogle M.E."/>
            <person name="Barry K."/>
            <person name="Clum A."/>
            <person name="Na H."/>
            <person name="Ledsgaard L."/>
            <person name="Lin J."/>
            <person name="Lipzen A."/>
            <person name="Kuo A."/>
            <person name="Riley R."/>
            <person name="Mondo S."/>
            <person name="LaButti K."/>
            <person name="Haridas S."/>
            <person name="Pangalinan J."/>
            <person name="Salamov A.A."/>
            <person name="Simmons B.A."/>
            <person name="Magnuson J.K."/>
            <person name="Chen J."/>
            <person name="Drula E."/>
            <person name="Henrissat B."/>
            <person name="Wiebenga A."/>
            <person name="Lubbers R.J."/>
            <person name="Gomes A.C."/>
            <person name="Makela M.R."/>
            <person name="Stajich J."/>
            <person name="Grigoriev I.V."/>
            <person name="Mortensen U.H."/>
            <person name="De vries R.P."/>
            <person name="Baker S.E."/>
            <person name="Andersen M.R."/>
        </authorList>
    </citation>
    <scope>NUCLEOTIDE SEQUENCE [LARGE SCALE GENOMIC DNA]</scope>
    <source>
        <strain evidence="7 8">CBS 600.67</strain>
    </source>
</reference>
<evidence type="ECO:0000256" key="5">
    <source>
        <dbReference type="ARBA" id="ARBA00022946"/>
    </source>
</evidence>
<evidence type="ECO:0000256" key="2">
    <source>
        <dbReference type="ARBA" id="ARBA00004173"/>
    </source>
</evidence>
<organism evidence="7 8">
    <name type="scientific">Aspergillus cavernicola</name>
    <dbReference type="NCBI Taxonomy" id="176166"/>
    <lineage>
        <taxon>Eukaryota</taxon>
        <taxon>Fungi</taxon>
        <taxon>Dikarya</taxon>
        <taxon>Ascomycota</taxon>
        <taxon>Pezizomycotina</taxon>
        <taxon>Eurotiomycetes</taxon>
        <taxon>Eurotiomycetidae</taxon>
        <taxon>Eurotiales</taxon>
        <taxon>Aspergillaceae</taxon>
        <taxon>Aspergillus</taxon>
        <taxon>Aspergillus subgen. Nidulantes</taxon>
    </lineage>
</organism>
<dbReference type="EMBL" id="JBFXLS010000005">
    <property type="protein sequence ID" value="KAL2833025.1"/>
    <property type="molecule type" value="Genomic_DNA"/>
</dbReference>
<comment type="similarity">
    <text evidence="3">Belongs to the RRG9 family.</text>
</comment>
<comment type="subcellular location">
    <subcellularLocation>
        <location evidence="2">Mitochondrion</location>
    </subcellularLocation>
</comment>
<evidence type="ECO:0000256" key="6">
    <source>
        <dbReference type="SAM" id="MobiDB-lite"/>
    </source>
</evidence>
<evidence type="ECO:0000256" key="3">
    <source>
        <dbReference type="ARBA" id="ARBA00010895"/>
    </source>
</evidence>
<feature type="compositionally biased region" description="Basic and acidic residues" evidence="6">
    <location>
        <begin position="119"/>
        <end position="135"/>
    </location>
</feature>
<dbReference type="InterPro" id="IPR010487">
    <property type="entry name" value="NGRN/Rrg9"/>
</dbReference>
<evidence type="ECO:0000256" key="1">
    <source>
        <dbReference type="ARBA" id="ARBA00003548"/>
    </source>
</evidence>
<dbReference type="Pfam" id="PF06413">
    <property type="entry name" value="Neugrin"/>
    <property type="match status" value="1"/>
</dbReference>
<accession>A0ABR4IZ65</accession>
<gene>
    <name evidence="7" type="ORF">BDW59DRAFT_139051</name>
</gene>
<name>A0ABR4IZ65_9EURO</name>
<keyword evidence="8" id="KW-1185">Reference proteome</keyword>
<dbReference type="Proteomes" id="UP001610335">
    <property type="component" value="Unassembled WGS sequence"/>
</dbReference>
<sequence>MASICPTSANISLPTILRTLFYPELTPQLRTLATRTLNRPSFPRHSFRKLSTAPGTFSSQTQLPETLQNEPSTNIDSSSTSKPDGNDNVSTKAKTSTAKPPSSRRTDKMQTKPFNAQKTNDRNAKKDKPMQKDRPSFNPGPKKKREEWQIQKEALKKKFPAGWSPNKKLSPDALEGIRHLHSMAPDRFTTSVLAEEFKVSPEAIRRILKSKWRASETELEDRRQRWEKRHDRIWSHLSELGLRPHTDRTGHLSDAVALLYDQKKKDDQNKEDKE</sequence>
<proteinExistence type="inferred from homology"/>
<protein>
    <recommendedName>
        <fullName evidence="4">Required for respiratory growth protein 9, mitochondrial</fullName>
    </recommendedName>
</protein>
<comment type="function">
    <text evidence="1">Required for respiratory activity and maintenance and expression of the mitochondrial genome.</text>
</comment>
<keyword evidence="5" id="KW-0809">Transit peptide</keyword>
<evidence type="ECO:0000256" key="4">
    <source>
        <dbReference type="ARBA" id="ARBA00013566"/>
    </source>
</evidence>
<dbReference type="PANTHER" id="PTHR13475">
    <property type="entry name" value="NEUGRIN"/>
    <property type="match status" value="1"/>
</dbReference>
<comment type="caution">
    <text evidence="7">The sequence shown here is derived from an EMBL/GenBank/DDBJ whole genome shotgun (WGS) entry which is preliminary data.</text>
</comment>